<dbReference type="PANTHER" id="PTHR42964:SF1">
    <property type="entry name" value="POLYKETIDE BIOSYNTHESIS ENOYL-COA HYDRATASE PKSH-RELATED"/>
    <property type="match status" value="1"/>
</dbReference>
<keyword evidence="3" id="KW-0614">Plasmid</keyword>
<organism evidence="3">
    <name type="scientific">Arthrobacter sp. K5</name>
    <dbReference type="NCBI Taxonomy" id="2839623"/>
    <lineage>
        <taxon>Bacteria</taxon>
        <taxon>Bacillati</taxon>
        <taxon>Actinomycetota</taxon>
        <taxon>Actinomycetes</taxon>
        <taxon>Micrococcales</taxon>
        <taxon>Micrococcaceae</taxon>
        <taxon>Arthrobacter</taxon>
    </lineage>
</organism>
<dbReference type="CDD" id="cd06558">
    <property type="entry name" value="crotonase-like"/>
    <property type="match status" value="1"/>
</dbReference>
<dbReference type="InterPro" id="IPR018376">
    <property type="entry name" value="Enoyl-CoA_hyd/isom_CS"/>
</dbReference>
<dbReference type="RefSeq" id="WP_353713543.1">
    <property type="nucleotide sequence ID" value="NZ_CP159280.1"/>
</dbReference>
<geneLocation type="plasmid" evidence="3">
    <name>unnamed</name>
</geneLocation>
<dbReference type="Pfam" id="PF00378">
    <property type="entry name" value="ECH_1"/>
    <property type="match status" value="1"/>
</dbReference>
<dbReference type="InterPro" id="IPR029045">
    <property type="entry name" value="ClpP/crotonase-like_dom_sf"/>
</dbReference>
<dbReference type="Gene3D" id="3.90.226.10">
    <property type="entry name" value="2-enoyl-CoA Hydratase, Chain A, domain 1"/>
    <property type="match status" value="1"/>
</dbReference>
<protein>
    <submittedName>
        <fullName evidence="3">Enoyl-CoA hydratase-related protein</fullName>
    </submittedName>
</protein>
<dbReference type="GO" id="GO:0008300">
    <property type="term" value="P:isoprenoid catabolic process"/>
    <property type="evidence" value="ECO:0007669"/>
    <property type="project" value="TreeGrafter"/>
</dbReference>
<name>A0AAU8EWM2_9MICC</name>
<evidence type="ECO:0000256" key="2">
    <source>
        <dbReference type="RuleBase" id="RU003707"/>
    </source>
</evidence>
<accession>A0AAU8EWM2</accession>
<reference evidence="3" key="1">
    <citation type="submission" date="2024-06" db="EMBL/GenBank/DDBJ databases">
        <title>Biodegradation of dimethachlon by Arthrobacter sp. K5: mechanistic insights and ecological implications.</title>
        <authorList>
            <person name="Hu S."/>
            <person name="Lu P."/>
        </authorList>
    </citation>
    <scope>NUCLEOTIDE SEQUENCE</scope>
    <source>
        <strain evidence="3">K5</strain>
        <plasmid evidence="3">unnamed</plasmid>
    </source>
</reference>
<dbReference type="SUPFAM" id="SSF52096">
    <property type="entry name" value="ClpP/crotonase"/>
    <property type="match status" value="1"/>
</dbReference>
<dbReference type="InterPro" id="IPR051683">
    <property type="entry name" value="Enoyl-CoA_Hydratase/Isomerase"/>
</dbReference>
<dbReference type="PROSITE" id="PS00166">
    <property type="entry name" value="ENOYL_COA_HYDRATASE"/>
    <property type="match status" value="1"/>
</dbReference>
<dbReference type="PANTHER" id="PTHR42964">
    <property type="entry name" value="ENOYL-COA HYDRATASE"/>
    <property type="match status" value="1"/>
</dbReference>
<gene>
    <name evidence="3" type="ORF">ABRP34_23650</name>
</gene>
<comment type="similarity">
    <text evidence="1 2">Belongs to the enoyl-CoA hydratase/isomerase family.</text>
</comment>
<dbReference type="AlphaFoldDB" id="A0AAU8EWM2"/>
<dbReference type="EMBL" id="CP159280">
    <property type="protein sequence ID" value="XCH13839.1"/>
    <property type="molecule type" value="Genomic_DNA"/>
</dbReference>
<sequence>MSETSTVVTLKILEGINLPAGIAVELQGRVLHVIFDRPERKNAMNLQMWQVLPRIIHLAEGNDQVRAIAFSGRTADSFSAGADISEFSTVRSGAANSRHYSAAVQEAELAIIECTKPTLALVRGWCVGGGCELALACDIRIGDTTAKMGITPAKLGIVYSQTSTTRLVEEVGAAWARLLLLTGEIVKADTALRISLLHEVHLTEDVEARWNAVLGRVTGGAPVTLAGAKVLVGRAAAGQGQEDAVANSWYERSYASDEYRIGVTSFLAREKPDFSAVPWPTAISAGDQTIPE</sequence>
<proteinExistence type="inferred from homology"/>
<dbReference type="InterPro" id="IPR001753">
    <property type="entry name" value="Enoyl-CoA_hydra/iso"/>
</dbReference>
<dbReference type="GO" id="GO:0003824">
    <property type="term" value="F:catalytic activity"/>
    <property type="evidence" value="ECO:0007669"/>
    <property type="project" value="InterPro"/>
</dbReference>
<evidence type="ECO:0000256" key="1">
    <source>
        <dbReference type="ARBA" id="ARBA00005254"/>
    </source>
</evidence>
<evidence type="ECO:0000313" key="3">
    <source>
        <dbReference type="EMBL" id="XCH13839.1"/>
    </source>
</evidence>